<dbReference type="NCBIfam" id="TIGR01509">
    <property type="entry name" value="HAD-SF-IA-v3"/>
    <property type="match status" value="1"/>
</dbReference>
<dbReference type="NCBIfam" id="TIGR01549">
    <property type="entry name" value="HAD-SF-IA-v1"/>
    <property type="match status" value="1"/>
</dbReference>
<keyword evidence="5" id="KW-0119">Carbohydrate metabolism</keyword>
<dbReference type="SFLD" id="SFLDS00003">
    <property type="entry name" value="Haloacid_Dehalogenase"/>
    <property type="match status" value="1"/>
</dbReference>
<evidence type="ECO:0000313" key="7">
    <source>
        <dbReference type="Proteomes" id="UP000782705"/>
    </source>
</evidence>
<proteinExistence type="inferred from homology"/>
<protein>
    <recommendedName>
        <fullName evidence="8">HAD family phosphatase</fullName>
    </recommendedName>
</protein>
<keyword evidence="4" id="KW-0460">Magnesium</keyword>
<dbReference type="InterPro" id="IPR006439">
    <property type="entry name" value="HAD-SF_hydro_IA"/>
</dbReference>
<reference evidence="6 7" key="1">
    <citation type="submission" date="2016-06" db="EMBL/GenBank/DDBJ databases">
        <title>Four novel species of enterococci isolated from chicken manure.</title>
        <authorList>
            <person name="Van Tyne D."/>
        </authorList>
    </citation>
    <scope>NUCLEOTIDE SEQUENCE [LARGE SCALE GENOMIC DNA]</scope>
    <source>
        <strain evidence="6 7">CU12B</strain>
    </source>
</reference>
<comment type="similarity">
    <text evidence="2">Belongs to the HAD-like hydrolase superfamily. CbbY/CbbZ/Gph/YieH family.</text>
</comment>
<evidence type="ECO:0000256" key="5">
    <source>
        <dbReference type="ARBA" id="ARBA00023277"/>
    </source>
</evidence>
<dbReference type="Gene3D" id="1.10.150.240">
    <property type="entry name" value="Putative phosphatase, domain 2"/>
    <property type="match status" value="1"/>
</dbReference>
<dbReference type="EMBL" id="MAEL01000003">
    <property type="protein sequence ID" value="KAF1306101.1"/>
    <property type="molecule type" value="Genomic_DNA"/>
</dbReference>
<dbReference type="Gene3D" id="3.40.50.1000">
    <property type="entry name" value="HAD superfamily/HAD-like"/>
    <property type="match status" value="1"/>
</dbReference>
<dbReference type="SUPFAM" id="SSF56784">
    <property type="entry name" value="HAD-like"/>
    <property type="match status" value="1"/>
</dbReference>
<dbReference type="InterPro" id="IPR023214">
    <property type="entry name" value="HAD_sf"/>
</dbReference>
<dbReference type="InterPro" id="IPR023198">
    <property type="entry name" value="PGP-like_dom2"/>
</dbReference>
<dbReference type="InterPro" id="IPR036412">
    <property type="entry name" value="HAD-like_sf"/>
</dbReference>
<keyword evidence="3" id="KW-0479">Metal-binding</keyword>
<dbReference type="CDD" id="cd07505">
    <property type="entry name" value="HAD_BPGM-like"/>
    <property type="match status" value="1"/>
</dbReference>
<dbReference type="SFLD" id="SFLDG01135">
    <property type="entry name" value="C1.5.6:_HAD__Beta-PGM__Phospha"/>
    <property type="match status" value="1"/>
</dbReference>
<comment type="cofactor">
    <cofactor evidence="1">
        <name>Mg(2+)</name>
        <dbReference type="ChEBI" id="CHEBI:18420"/>
    </cofactor>
</comment>
<evidence type="ECO:0000256" key="2">
    <source>
        <dbReference type="ARBA" id="ARBA00006171"/>
    </source>
</evidence>
<evidence type="ECO:0000256" key="3">
    <source>
        <dbReference type="ARBA" id="ARBA00022723"/>
    </source>
</evidence>
<dbReference type="InterPro" id="IPR051600">
    <property type="entry name" value="Beta-PGM-like"/>
</dbReference>
<gene>
    <name evidence="6" type="ORF">BAU17_03145</name>
</gene>
<dbReference type="PANTHER" id="PTHR46193">
    <property type="entry name" value="6-PHOSPHOGLUCONATE PHOSPHATASE"/>
    <property type="match status" value="1"/>
</dbReference>
<name>A0ABQ6Z2T8_9ENTE</name>
<dbReference type="Proteomes" id="UP000782705">
    <property type="component" value="Unassembled WGS sequence"/>
</dbReference>
<evidence type="ECO:0000256" key="4">
    <source>
        <dbReference type="ARBA" id="ARBA00022842"/>
    </source>
</evidence>
<dbReference type="InterPro" id="IPR041492">
    <property type="entry name" value="HAD_2"/>
</dbReference>
<dbReference type="RefSeq" id="WP_161900877.1">
    <property type="nucleotide sequence ID" value="NZ_MAEL01000003.1"/>
</dbReference>
<dbReference type="Pfam" id="PF13419">
    <property type="entry name" value="HAD_2"/>
    <property type="match status" value="1"/>
</dbReference>
<sequence length="205" mass="23288">MKKAVIFDMDGVIVFSETVYQKRRDEFFSQHGIELTEEIQASLVGSNVRDMFAKLIPTDEQRRYALMHAYEQFRLDYPIDYRQLLNPDLLTTVKVLKKKGIRLAIASSSSLTIIRKILAINQLTDFFELLVSGEQFARSKPDPEIYYFTVEQLGLSAEDCLVVEDSTIGVTAALRANLEVAALNNPCAQATYTIQTVREVLQLIE</sequence>
<accession>A0ABQ6Z2T8</accession>
<dbReference type="PANTHER" id="PTHR46193:SF18">
    <property type="entry name" value="HEXITOL PHOSPHATASE B"/>
    <property type="match status" value="1"/>
</dbReference>
<evidence type="ECO:0000256" key="1">
    <source>
        <dbReference type="ARBA" id="ARBA00001946"/>
    </source>
</evidence>
<comment type="caution">
    <text evidence="6">The sequence shown here is derived from an EMBL/GenBank/DDBJ whole genome shotgun (WGS) entry which is preliminary data.</text>
</comment>
<evidence type="ECO:0000313" key="6">
    <source>
        <dbReference type="EMBL" id="KAF1306101.1"/>
    </source>
</evidence>
<dbReference type="SFLD" id="SFLDG01129">
    <property type="entry name" value="C1.5:_HAD__Beta-PGM__Phosphata"/>
    <property type="match status" value="1"/>
</dbReference>
<organism evidence="6 7">
    <name type="scientific">Candidatus Enterococcus willemsii</name>
    <dbReference type="NCBI Taxonomy" id="1857215"/>
    <lineage>
        <taxon>Bacteria</taxon>
        <taxon>Bacillati</taxon>
        <taxon>Bacillota</taxon>
        <taxon>Bacilli</taxon>
        <taxon>Lactobacillales</taxon>
        <taxon>Enterococcaceae</taxon>
        <taxon>Enterococcus</taxon>
    </lineage>
</organism>
<keyword evidence="7" id="KW-1185">Reference proteome</keyword>
<evidence type="ECO:0008006" key="8">
    <source>
        <dbReference type="Google" id="ProtNLM"/>
    </source>
</evidence>